<dbReference type="PROSITE" id="PS51371">
    <property type="entry name" value="CBS"/>
    <property type="match status" value="1"/>
</dbReference>
<dbReference type="InterPro" id="IPR051257">
    <property type="entry name" value="Diverse_CBS-Domain"/>
</dbReference>
<dbReference type="RefSeq" id="WP_306734034.1">
    <property type="nucleotide sequence ID" value="NZ_JANHAX010000001.1"/>
</dbReference>
<feature type="domain" description="CBS" evidence="3">
    <location>
        <begin position="94"/>
        <end position="149"/>
    </location>
</feature>
<dbReference type="Gene3D" id="3.10.580.10">
    <property type="entry name" value="CBS-domain"/>
    <property type="match status" value="1"/>
</dbReference>
<evidence type="ECO:0000313" key="5">
    <source>
        <dbReference type="Proteomes" id="UP001226762"/>
    </source>
</evidence>
<accession>A0AAE3W8V0</accession>
<dbReference type="PANTHER" id="PTHR43080">
    <property type="entry name" value="CBS DOMAIN-CONTAINING PROTEIN CBSX3, MITOCHONDRIAL"/>
    <property type="match status" value="1"/>
</dbReference>
<comment type="caution">
    <text evidence="4">The sequence shown here is derived from an EMBL/GenBank/DDBJ whole genome shotgun (WGS) entry which is preliminary data.</text>
</comment>
<organism evidence="4 5">
    <name type="scientific">Marimonas arenosa</name>
    <dbReference type="NCBI Taxonomy" id="1795305"/>
    <lineage>
        <taxon>Bacteria</taxon>
        <taxon>Pseudomonadati</taxon>
        <taxon>Pseudomonadota</taxon>
        <taxon>Alphaproteobacteria</taxon>
        <taxon>Rhodobacterales</taxon>
        <taxon>Paracoccaceae</taxon>
        <taxon>Marimonas</taxon>
    </lineage>
</organism>
<evidence type="ECO:0000256" key="1">
    <source>
        <dbReference type="ARBA" id="ARBA00023122"/>
    </source>
</evidence>
<dbReference type="AlphaFoldDB" id="A0AAE3W8V0"/>
<dbReference type="Pfam" id="PF00571">
    <property type="entry name" value="CBS"/>
    <property type="match status" value="2"/>
</dbReference>
<keyword evidence="5" id="KW-1185">Reference proteome</keyword>
<sequence length="157" mass="17186">MPGSDTPPVAAPHQAADQPLIKVEDVMQTELHMISGLASAREAVNRMKALGVSALIIERRHDGDEYGFVSVDKIAARVVAPNKSLDRTSVYEIMDKPTLTLNPHMAVKYAIRLLARLDHRRALVVDENGARGLVTLRDLIHCYATQAELPAATPDQD</sequence>
<evidence type="ECO:0000259" key="3">
    <source>
        <dbReference type="PROSITE" id="PS51371"/>
    </source>
</evidence>
<dbReference type="InterPro" id="IPR046342">
    <property type="entry name" value="CBS_dom_sf"/>
</dbReference>
<dbReference type="SUPFAM" id="SSF54631">
    <property type="entry name" value="CBS-domain pair"/>
    <property type="match status" value="1"/>
</dbReference>
<dbReference type="PANTHER" id="PTHR43080:SF2">
    <property type="entry name" value="CBS DOMAIN-CONTAINING PROTEIN"/>
    <property type="match status" value="1"/>
</dbReference>
<dbReference type="EMBL" id="JANHAX010000001">
    <property type="protein sequence ID" value="MDQ2088771.1"/>
    <property type="molecule type" value="Genomic_DNA"/>
</dbReference>
<keyword evidence="1 2" id="KW-0129">CBS domain</keyword>
<reference evidence="4" key="1">
    <citation type="submission" date="2022-07" db="EMBL/GenBank/DDBJ databases">
        <authorList>
            <person name="Otstavnykh N."/>
            <person name="Isaeva M."/>
            <person name="Bystritskaya E."/>
        </authorList>
    </citation>
    <scope>NUCLEOTIDE SEQUENCE</scope>
    <source>
        <strain evidence="4">KCTC 52189</strain>
    </source>
</reference>
<proteinExistence type="predicted"/>
<evidence type="ECO:0000256" key="2">
    <source>
        <dbReference type="PROSITE-ProRule" id="PRU00703"/>
    </source>
</evidence>
<protein>
    <submittedName>
        <fullName evidence="4">CBS domain-containing protein</fullName>
    </submittedName>
</protein>
<gene>
    <name evidence="4" type="ORF">NO357_02500</name>
</gene>
<dbReference type="SMART" id="SM00116">
    <property type="entry name" value="CBS"/>
    <property type="match status" value="2"/>
</dbReference>
<name>A0AAE3W8V0_9RHOB</name>
<dbReference type="InterPro" id="IPR000644">
    <property type="entry name" value="CBS_dom"/>
</dbReference>
<reference evidence="4" key="2">
    <citation type="submission" date="2023-02" db="EMBL/GenBank/DDBJ databases">
        <title>'Rhodoalgimonas zhirmunskyi' gen. nov., isolated from a red alga.</title>
        <authorList>
            <person name="Nedashkovskaya O.I."/>
            <person name="Otstavnykh N.Y."/>
            <person name="Bystritskaya E.P."/>
            <person name="Balabanova L.A."/>
            <person name="Isaeva M.P."/>
        </authorList>
    </citation>
    <scope>NUCLEOTIDE SEQUENCE</scope>
    <source>
        <strain evidence="4">KCTC 52189</strain>
    </source>
</reference>
<evidence type="ECO:0000313" key="4">
    <source>
        <dbReference type="EMBL" id="MDQ2088771.1"/>
    </source>
</evidence>
<dbReference type="Proteomes" id="UP001226762">
    <property type="component" value="Unassembled WGS sequence"/>
</dbReference>